<evidence type="ECO:0000313" key="4">
    <source>
        <dbReference type="Proteomes" id="UP000467193"/>
    </source>
</evidence>
<dbReference type="NCBIfam" id="NF005559">
    <property type="entry name" value="PRK07231.1"/>
    <property type="match status" value="1"/>
</dbReference>
<sequence>MPEYPELAGRVAVVTGGAGGIGRACVNAYAAQGVSVVIADRDDAAGRATLDGLPPGSKAIFVPTDVTDADSVRAMVRAAVDTFGGLDIAYNNAGVEAAGKAVADMADRDWQRVIDVNLTGVWQCMRAEIPALLARGGGSIVNTASALGQVALPLQASYVASKHGVIGLTKAAALEYSTRGIRINAICPGVVQTAMIDEVAAANPGFMADMYAKHPIGRIAAVDEIADGVLWLSSSASAFVTGSALSIDGGYSAA</sequence>
<dbReference type="PANTHER" id="PTHR24321">
    <property type="entry name" value="DEHYDROGENASES, SHORT CHAIN"/>
    <property type="match status" value="1"/>
</dbReference>
<dbReference type="GO" id="GO:0016491">
    <property type="term" value="F:oxidoreductase activity"/>
    <property type="evidence" value="ECO:0007669"/>
    <property type="project" value="UniProtKB-KW"/>
</dbReference>
<evidence type="ECO:0000256" key="1">
    <source>
        <dbReference type="ARBA" id="ARBA00006484"/>
    </source>
</evidence>
<dbReference type="SUPFAM" id="SSF51735">
    <property type="entry name" value="NAD(P)-binding Rossmann-fold domains"/>
    <property type="match status" value="1"/>
</dbReference>
<evidence type="ECO:0000256" key="2">
    <source>
        <dbReference type="ARBA" id="ARBA00023002"/>
    </source>
</evidence>
<dbReference type="InterPro" id="IPR002347">
    <property type="entry name" value="SDR_fam"/>
</dbReference>
<dbReference type="RefSeq" id="WP_163799744.1">
    <property type="nucleotide sequence ID" value="NZ_AP022588.1"/>
</dbReference>
<accession>A0A7I7QVQ9</accession>
<dbReference type="PROSITE" id="PS00061">
    <property type="entry name" value="ADH_SHORT"/>
    <property type="match status" value="1"/>
</dbReference>
<dbReference type="CDD" id="cd05233">
    <property type="entry name" value="SDR_c"/>
    <property type="match status" value="1"/>
</dbReference>
<dbReference type="Gene3D" id="3.40.50.720">
    <property type="entry name" value="NAD(P)-binding Rossmann-like Domain"/>
    <property type="match status" value="1"/>
</dbReference>
<dbReference type="KEGG" id="msei:MSEDJ_44410"/>
<proteinExistence type="inferred from homology"/>
<dbReference type="InterPro" id="IPR036291">
    <property type="entry name" value="NAD(P)-bd_dom_sf"/>
</dbReference>
<dbReference type="FunFam" id="3.40.50.720:FF:000084">
    <property type="entry name" value="Short-chain dehydrogenase reductase"/>
    <property type="match status" value="1"/>
</dbReference>
<dbReference type="PANTHER" id="PTHR24321:SF11">
    <property type="entry name" value="BLR0893 PROTEIN"/>
    <property type="match status" value="1"/>
</dbReference>
<name>A0A7I7QVQ9_9MYCO</name>
<comment type="similarity">
    <text evidence="1">Belongs to the short-chain dehydrogenases/reductases (SDR) family.</text>
</comment>
<protein>
    <submittedName>
        <fullName evidence="3">Short chain dehydrogenase</fullName>
    </submittedName>
</protein>
<dbReference type="InterPro" id="IPR020904">
    <property type="entry name" value="Sc_DH/Rdtase_CS"/>
</dbReference>
<dbReference type="Pfam" id="PF13561">
    <property type="entry name" value="adh_short_C2"/>
    <property type="match status" value="1"/>
</dbReference>
<keyword evidence="4" id="KW-1185">Reference proteome</keyword>
<keyword evidence="2" id="KW-0560">Oxidoreductase</keyword>
<reference evidence="3 4" key="1">
    <citation type="journal article" date="2019" name="Emerg. Microbes Infect.">
        <title>Comprehensive subspecies identification of 175 nontuberculous mycobacteria species based on 7547 genomic profiles.</title>
        <authorList>
            <person name="Matsumoto Y."/>
            <person name="Kinjo T."/>
            <person name="Motooka D."/>
            <person name="Nabeya D."/>
            <person name="Jung N."/>
            <person name="Uechi K."/>
            <person name="Horii T."/>
            <person name="Iida T."/>
            <person name="Fujita J."/>
            <person name="Nakamura S."/>
        </authorList>
    </citation>
    <scope>NUCLEOTIDE SEQUENCE [LARGE SCALE GENOMIC DNA]</scope>
    <source>
        <strain evidence="3 4">JCM 17899</strain>
    </source>
</reference>
<dbReference type="Proteomes" id="UP000467193">
    <property type="component" value="Chromosome"/>
</dbReference>
<organism evidence="3 4">
    <name type="scientific">Mycolicibacterium sediminis</name>
    <dbReference type="NCBI Taxonomy" id="1286180"/>
    <lineage>
        <taxon>Bacteria</taxon>
        <taxon>Bacillati</taxon>
        <taxon>Actinomycetota</taxon>
        <taxon>Actinomycetes</taxon>
        <taxon>Mycobacteriales</taxon>
        <taxon>Mycobacteriaceae</taxon>
        <taxon>Mycolicibacterium</taxon>
    </lineage>
</organism>
<dbReference type="AlphaFoldDB" id="A0A7I7QVQ9"/>
<gene>
    <name evidence="3" type="ORF">MSEDJ_44410</name>
</gene>
<evidence type="ECO:0000313" key="3">
    <source>
        <dbReference type="EMBL" id="BBY30345.1"/>
    </source>
</evidence>
<dbReference type="PRINTS" id="PR00080">
    <property type="entry name" value="SDRFAMILY"/>
</dbReference>
<dbReference type="PRINTS" id="PR00081">
    <property type="entry name" value="GDHRDH"/>
</dbReference>
<dbReference type="EMBL" id="AP022588">
    <property type="protein sequence ID" value="BBY30345.1"/>
    <property type="molecule type" value="Genomic_DNA"/>
</dbReference>